<dbReference type="Pfam" id="PF01926">
    <property type="entry name" value="MMR_HSR1"/>
    <property type="match status" value="1"/>
</dbReference>
<dbReference type="InterPro" id="IPR006073">
    <property type="entry name" value="GTP-bd"/>
</dbReference>
<dbReference type="PRINTS" id="PR00326">
    <property type="entry name" value="GTP1OBG"/>
</dbReference>
<name>A0A7S4P7L1_GUITH</name>
<protein>
    <recommendedName>
        <fullName evidence="5">J domain-containing protein</fullName>
    </recommendedName>
</protein>
<dbReference type="SUPFAM" id="SSF46565">
    <property type="entry name" value="Chaperone J-domain"/>
    <property type="match status" value="1"/>
</dbReference>
<feature type="region of interest" description="Disordered" evidence="4">
    <location>
        <begin position="601"/>
        <end position="622"/>
    </location>
</feature>
<dbReference type="CDD" id="cd01856">
    <property type="entry name" value="YlqF"/>
    <property type="match status" value="1"/>
</dbReference>
<dbReference type="SUPFAM" id="SSF52540">
    <property type="entry name" value="P-loop containing nucleoside triphosphate hydrolases"/>
    <property type="match status" value="1"/>
</dbReference>
<keyword evidence="3" id="KW-0342">GTP-binding</keyword>
<evidence type="ECO:0000259" key="5">
    <source>
        <dbReference type="PROSITE" id="PS50076"/>
    </source>
</evidence>
<dbReference type="InterPro" id="IPR001623">
    <property type="entry name" value="DnaJ_domain"/>
</dbReference>
<organism evidence="6">
    <name type="scientific">Guillardia theta</name>
    <name type="common">Cryptophyte</name>
    <name type="synonym">Cryptomonas phi</name>
    <dbReference type="NCBI Taxonomy" id="55529"/>
    <lineage>
        <taxon>Eukaryota</taxon>
        <taxon>Cryptophyceae</taxon>
        <taxon>Pyrenomonadales</taxon>
        <taxon>Geminigeraceae</taxon>
        <taxon>Guillardia</taxon>
    </lineage>
</organism>
<dbReference type="NCBIfam" id="TIGR03596">
    <property type="entry name" value="GTPase_YlqF"/>
    <property type="match status" value="1"/>
</dbReference>
<dbReference type="GO" id="GO:0005525">
    <property type="term" value="F:GTP binding"/>
    <property type="evidence" value="ECO:0007669"/>
    <property type="project" value="UniProtKB-KW"/>
</dbReference>
<dbReference type="GO" id="GO:0032543">
    <property type="term" value="P:mitochondrial translation"/>
    <property type="evidence" value="ECO:0007669"/>
    <property type="project" value="TreeGrafter"/>
</dbReference>
<evidence type="ECO:0000256" key="3">
    <source>
        <dbReference type="ARBA" id="ARBA00023134"/>
    </source>
</evidence>
<dbReference type="PANTHER" id="PTHR45782">
    <property type="entry name" value="MITOCHONDRIAL RIBOSOME-ASSOCIATED GTPASE 1"/>
    <property type="match status" value="1"/>
</dbReference>
<dbReference type="PANTHER" id="PTHR45782:SF5">
    <property type="entry name" value="DAR GTPASE 3, CHLOROPLASTIC"/>
    <property type="match status" value="1"/>
</dbReference>
<sequence>MGYRRGGRHRYAQACAGSSWFKSLALSFSPSHSFLSSFFFSSASSCWTSISSSSRLSFPHPKFSCDMPSQKDKTDQAGGRRLIMNRPYSLLLSFIAIVSLRAVDGYLQVCPAKLIQSSSNCPFARNVFDQTSLSLPKVPGKRVQNILSVQMSKKDKRYKLAKRGANEDELLLTVAEQFRRREGQAQISWYPGHIAKAEKVLQDVLSAVDVVVEVRDARIPISTSHPMIDNWLKNRKATRIICMSKVDMVPASSISMWKAFLENSMNTSVVFMNCKEGGDGLIHLKRAIKKEREKVNTRREERGIAPRNVKVAVIGYPNVGKSALLNRLAGMKKAKSENRAGVTKSLQWSRVEGYDLLDSPGIIPAKLLTQEIALHLAICDDIGKASYDTILVAAHLVDEIRKVGFSLPSYVDLGGFQRRYNLPIGTMSGEEYIFRLAHTKFFGLELPAAERILDDFRGGRLGVFALEPPPTIPYHTGYYRTLGLKPKCTAEDIKKAYREKARVLHPDFGGDPSAWQKLLKSYEILSEPESRKMYDEHGLVWDIAIGNYRVLQPGEVKPTMETVFWQTGQKLLRGSPTATLRTAKMRKGLLRLSIASNSASKSVLYTKPPPGRPPMRQPEANV</sequence>
<gene>
    <name evidence="6" type="ORF">GTHE00462_LOCUS30480</name>
</gene>
<dbReference type="CDD" id="cd06257">
    <property type="entry name" value="DnaJ"/>
    <property type="match status" value="1"/>
</dbReference>
<dbReference type="GO" id="GO:0005739">
    <property type="term" value="C:mitochondrion"/>
    <property type="evidence" value="ECO:0007669"/>
    <property type="project" value="TreeGrafter"/>
</dbReference>
<reference evidence="6" key="1">
    <citation type="submission" date="2021-01" db="EMBL/GenBank/DDBJ databases">
        <authorList>
            <person name="Corre E."/>
            <person name="Pelletier E."/>
            <person name="Niang G."/>
            <person name="Scheremetjew M."/>
            <person name="Finn R."/>
            <person name="Kale V."/>
            <person name="Holt S."/>
            <person name="Cochrane G."/>
            <person name="Meng A."/>
            <person name="Brown T."/>
            <person name="Cohen L."/>
        </authorList>
    </citation>
    <scope>NUCLEOTIDE SEQUENCE</scope>
    <source>
        <strain evidence="6">CCMP 2712</strain>
    </source>
</reference>
<dbReference type="InterPro" id="IPR036869">
    <property type="entry name" value="J_dom_sf"/>
</dbReference>
<dbReference type="GO" id="GO:0009507">
    <property type="term" value="C:chloroplast"/>
    <property type="evidence" value="ECO:0007669"/>
    <property type="project" value="UniProtKB-SubCell"/>
</dbReference>
<keyword evidence="2" id="KW-0547">Nucleotide-binding</keyword>
<feature type="domain" description="J" evidence="5">
    <location>
        <begin position="477"/>
        <end position="538"/>
    </location>
</feature>
<dbReference type="Gene3D" id="1.10.287.110">
    <property type="entry name" value="DnaJ domain"/>
    <property type="match status" value="1"/>
</dbReference>
<evidence type="ECO:0000256" key="4">
    <source>
        <dbReference type="SAM" id="MobiDB-lite"/>
    </source>
</evidence>
<dbReference type="AlphaFoldDB" id="A0A7S4P7L1"/>
<dbReference type="InterPro" id="IPR019991">
    <property type="entry name" value="GTP-bd_ribosome_bgen"/>
</dbReference>
<dbReference type="Gene3D" id="3.40.50.300">
    <property type="entry name" value="P-loop containing nucleotide triphosphate hydrolases"/>
    <property type="match status" value="1"/>
</dbReference>
<evidence type="ECO:0000256" key="1">
    <source>
        <dbReference type="ARBA" id="ARBA00004229"/>
    </source>
</evidence>
<dbReference type="Pfam" id="PF00226">
    <property type="entry name" value="DnaJ"/>
    <property type="match status" value="1"/>
</dbReference>
<evidence type="ECO:0000313" key="6">
    <source>
        <dbReference type="EMBL" id="CAE2326442.1"/>
    </source>
</evidence>
<dbReference type="GO" id="GO:0003924">
    <property type="term" value="F:GTPase activity"/>
    <property type="evidence" value="ECO:0007669"/>
    <property type="project" value="TreeGrafter"/>
</dbReference>
<dbReference type="PROSITE" id="PS50076">
    <property type="entry name" value="DNAJ_2"/>
    <property type="match status" value="1"/>
</dbReference>
<comment type="subcellular location">
    <subcellularLocation>
        <location evidence="1">Plastid</location>
        <location evidence="1">Chloroplast</location>
    </subcellularLocation>
</comment>
<dbReference type="InterPro" id="IPR027417">
    <property type="entry name" value="P-loop_NTPase"/>
</dbReference>
<dbReference type="EMBL" id="HBKN01038905">
    <property type="protein sequence ID" value="CAE2326442.1"/>
    <property type="molecule type" value="Transcribed_RNA"/>
</dbReference>
<dbReference type="SMART" id="SM00271">
    <property type="entry name" value="DnaJ"/>
    <property type="match status" value="1"/>
</dbReference>
<proteinExistence type="predicted"/>
<accession>A0A7S4P7L1</accession>
<feature type="compositionally biased region" description="Pro residues" evidence="4">
    <location>
        <begin position="607"/>
        <end position="616"/>
    </location>
</feature>
<evidence type="ECO:0000256" key="2">
    <source>
        <dbReference type="ARBA" id="ARBA00022741"/>
    </source>
</evidence>